<protein>
    <submittedName>
        <fullName evidence="2">Uncharacterized protein</fullName>
    </submittedName>
</protein>
<keyword evidence="1" id="KW-0472">Membrane</keyword>
<dbReference type="RefSeq" id="XP_041227655.1">
    <property type="nucleotide sequence ID" value="XM_041370775.1"/>
</dbReference>
<comment type="caution">
    <text evidence="2">The sequence shown here is derived from an EMBL/GenBank/DDBJ whole genome shotgun (WGS) entry which is preliminary data.</text>
</comment>
<organism evidence="2 3">
    <name type="scientific">Suillus fuscotomentosus</name>
    <dbReference type="NCBI Taxonomy" id="1912939"/>
    <lineage>
        <taxon>Eukaryota</taxon>
        <taxon>Fungi</taxon>
        <taxon>Dikarya</taxon>
        <taxon>Basidiomycota</taxon>
        <taxon>Agaricomycotina</taxon>
        <taxon>Agaricomycetes</taxon>
        <taxon>Agaricomycetidae</taxon>
        <taxon>Boletales</taxon>
        <taxon>Suillineae</taxon>
        <taxon>Suillaceae</taxon>
        <taxon>Suillus</taxon>
    </lineage>
</organism>
<sequence>MFDIFDIRYIRNAKSTSMDLYWQMAVLYCYQSFLFINSRMMIGRLTSLKAMMRTEEDFQPRFCAAPRARSSIRFERTLLKCAPSWTTPYKAGWWISGQLRHPSHLPTFYPPCAAPSRARVVLSLFFYQNALVYTSWNIVRLTRLRPFRTLHLRLSRHFLCPCLRFMRKCLALKYRTDSRMPLRTHTPLRPHTPPNPHMLLSISPLSNHTTPTTHIHSSSLSNHMMSLLTCQCHLIALICRLSHGSQRYRSSRTGRKLTP</sequence>
<dbReference type="EMBL" id="JABBWK010000018">
    <property type="protein sequence ID" value="KAG1902080.1"/>
    <property type="molecule type" value="Genomic_DNA"/>
</dbReference>
<evidence type="ECO:0000313" key="3">
    <source>
        <dbReference type="Proteomes" id="UP001195769"/>
    </source>
</evidence>
<evidence type="ECO:0000313" key="2">
    <source>
        <dbReference type="EMBL" id="KAG1902080.1"/>
    </source>
</evidence>
<gene>
    <name evidence="2" type="ORF">F5891DRAFT_172279</name>
</gene>
<dbReference type="Proteomes" id="UP001195769">
    <property type="component" value="Unassembled WGS sequence"/>
</dbReference>
<dbReference type="GeneID" id="64665073"/>
<proteinExistence type="predicted"/>
<dbReference type="AlphaFoldDB" id="A0AAD4E999"/>
<keyword evidence="1" id="KW-1133">Transmembrane helix</keyword>
<keyword evidence="1" id="KW-0812">Transmembrane</keyword>
<evidence type="ECO:0000256" key="1">
    <source>
        <dbReference type="SAM" id="Phobius"/>
    </source>
</evidence>
<name>A0AAD4E999_9AGAM</name>
<reference evidence="2" key="1">
    <citation type="journal article" date="2020" name="New Phytol.">
        <title>Comparative genomics reveals dynamic genome evolution in host specialist ectomycorrhizal fungi.</title>
        <authorList>
            <person name="Lofgren L.A."/>
            <person name="Nguyen N.H."/>
            <person name="Vilgalys R."/>
            <person name="Ruytinx J."/>
            <person name="Liao H.L."/>
            <person name="Branco S."/>
            <person name="Kuo A."/>
            <person name="LaButti K."/>
            <person name="Lipzen A."/>
            <person name="Andreopoulos W."/>
            <person name="Pangilinan J."/>
            <person name="Riley R."/>
            <person name="Hundley H."/>
            <person name="Na H."/>
            <person name="Barry K."/>
            <person name="Grigoriev I.V."/>
            <person name="Stajich J.E."/>
            <person name="Kennedy P.G."/>
        </authorList>
    </citation>
    <scope>NUCLEOTIDE SEQUENCE</scope>
    <source>
        <strain evidence="2">FC203</strain>
    </source>
</reference>
<keyword evidence="3" id="KW-1185">Reference proteome</keyword>
<feature type="transmembrane region" description="Helical" evidence="1">
    <location>
        <begin position="20"/>
        <end position="42"/>
    </location>
</feature>
<accession>A0AAD4E999</accession>